<name>A0A0B1RUX7_OESDE</name>
<evidence type="ECO:0000256" key="1">
    <source>
        <dbReference type="SAM" id="MobiDB-lite"/>
    </source>
</evidence>
<accession>A0A0B1RUX7</accession>
<gene>
    <name evidence="2" type="ORF">OESDEN_23492</name>
</gene>
<keyword evidence="3" id="KW-1185">Reference proteome</keyword>
<dbReference type="AlphaFoldDB" id="A0A0B1RUX7"/>
<proteinExistence type="predicted"/>
<feature type="region of interest" description="Disordered" evidence="1">
    <location>
        <begin position="58"/>
        <end position="96"/>
    </location>
</feature>
<evidence type="ECO:0000313" key="3">
    <source>
        <dbReference type="Proteomes" id="UP000053660"/>
    </source>
</evidence>
<dbReference type="EMBL" id="KN611309">
    <property type="protein sequence ID" value="KHJ76888.1"/>
    <property type="molecule type" value="Genomic_DNA"/>
</dbReference>
<organism evidence="2 3">
    <name type="scientific">Oesophagostomum dentatum</name>
    <name type="common">Nodular worm</name>
    <dbReference type="NCBI Taxonomy" id="61180"/>
    <lineage>
        <taxon>Eukaryota</taxon>
        <taxon>Metazoa</taxon>
        <taxon>Ecdysozoa</taxon>
        <taxon>Nematoda</taxon>
        <taxon>Chromadorea</taxon>
        <taxon>Rhabditida</taxon>
        <taxon>Rhabditina</taxon>
        <taxon>Rhabditomorpha</taxon>
        <taxon>Strongyloidea</taxon>
        <taxon>Strongylidae</taxon>
        <taxon>Oesophagostomum</taxon>
    </lineage>
</organism>
<sequence>MGSNNDFWLRLGDDEAAREKEWDRRMELVGSWPSHARAAISQAMEDVRRYVVVDGKLRPPPKRAADRIPARSAKHARCEENDDEDLDGDSKGITFA</sequence>
<dbReference type="OrthoDB" id="5885946at2759"/>
<protein>
    <submittedName>
        <fullName evidence="2">Uncharacterized protein</fullName>
    </submittedName>
</protein>
<reference evidence="2 3" key="1">
    <citation type="submission" date="2014-03" db="EMBL/GenBank/DDBJ databases">
        <title>Draft genome of the hookworm Oesophagostomum dentatum.</title>
        <authorList>
            <person name="Mitreva M."/>
        </authorList>
    </citation>
    <scope>NUCLEOTIDE SEQUENCE [LARGE SCALE GENOMIC DNA]</scope>
    <source>
        <strain evidence="2 3">OD-Hann</strain>
    </source>
</reference>
<feature type="compositionally biased region" description="Basic and acidic residues" evidence="1">
    <location>
        <begin position="58"/>
        <end position="69"/>
    </location>
</feature>
<dbReference type="Proteomes" id="UP000053660">
    <property type="component" value="Unassembled WGS sequence"/>
</dbReference>
<evidence type="ECO:0000313" key="2">
    <source>
        <dbReference type="EMBL" id="KHJ76888.1"/>
    </source>
</evidence>